<dbReference type="NCBIfam" id="TIGR01783">
    <property type="entry name" value="TonB-siderophor"/>
    <property type="match status" value="1"/>
</dbReference>
<dbReference type="Gene3D" id="2.170.130.10">
    <property type="entry name" value="TonB-dependent receptor, plug domain"/>
    <property type="match status" value="1"/>
</dbReference>
<comment type="similarity">
    <text evidence="2 14 16">Belongs to the TonB-dependent receptor family.</text>
</comment>
<evidence type="ECO:0000256" key="10">
    <source>
        <dbReference type="ARBA" id="ARBA00023077"/>
    </source>
</evidence>
<gene>
    <name evidence="20" type="ORF">FME95_00965</name>
</gene>
<protein>
    <submittedName>
        <fullName evidence="20">TonB-dependent receptor</fullName>
    </submittedName>
</protein>
<evidence type="ECO:0000256" key="4">
    <source>
        <dbReference type="ARBA" id="ARBA00022452"/>
    </source>
</evidence>
<dbReference type="OrthoDB" id="8670144at2"/>
<evidence type="ECO:0000256" key="15">
    <source>
        <dbReference type="PROSITE-ProRule" id="PRU10143"/>
    </source>
</evidence>
<dbReference type="FunFam" id="2.40.170.20:FF:000007">
    <property type="entry name" value="Ferric aerobactin receptor"/>
    <property type="match status" value="1"/>
</dbReference>
<evidence type="ECO:0000256" key="6">
    <source>
        <dbReference type="ARBA" id="ARBA00022692"/>
    </source>
</evidence>
<evidence type="ECO:0000313" key="21">
    <source>
        <dbReference type="Proteomes" id="UP000321764"/>
    </source>
</evidence>
<dbReference type="InterPro" id="IPR012910">
    <property type="entry name" value="Plug_dom"/>
</dbReference>
<keyword evidence="8" id="KW-0408">Iron</keyword>
<dbReference type="RefSeq" id="WP_147712314.1">
    <property type="nucleotide sequence ID" value="NZ_VKAD01000001.1"/>
</dbReference>
<dbReference type="Pfam" id="PF00593">
    <property type="entry name" value="TonB_dep_Rec_b-barrel"/>
    <property type="match status" value="1"/>
</dbReference>
<dbReference type="InterPro" id="IPR037066">
    <property type="entry name" value="Plug_dom_sf"/>
</dbReference>
<keyword evidence="13 14" id="KW-0998">Cell outer membrane</keyword>
<dbReference type="Pfam" id="PF07715">
    <property type="entry name" value="Plug"/>
    <property type="match status" value="1"/>
</dbReference>
<evidence type="ECO:0000256" key="16">
    <source>
        <dbReference type="RuleBase" id="RU003357"/>
    </source>
</evidence>
<keyword evidence="4 14" id="KW-1134">Transmembrane beta strand</keyword>
<keyword evidence="9" id="KW-0406">Ion transport</keyword>
<feature type="signal peptide" evidence="17">
    <location>
        <begin position="1"/>
        <end position="27"/>
    </location>
</feature>
<dbReference type="PROSITE" id="PS52016">
    <property type="entry name" value="TONB_DEPENDENT_REC_3"/>
    <property type="match status" value="1"/>
</dbReference>
<dbReference type="PROSITE" id="PS00430">
    <property type="entry name" value="TONB_DEPENDENT_REC_1"/>
    <property type="match status" value="1"/>
</dbReference>
<dbReference type="PANTHER" id="PTHR30069:SF42">
    <property type="entry name" value="FERRIC AEROBACTIN RECEPTOR"/>
    <property type="match status" value="1"/>
</dbReference>
<evidence type="ECO:0000256" key="17">
    <source>
        <dbReference type="SAM" id="SignalP"/>
    </source>
</evidence>
<feature type="domain" description="TonB-dependent receptor-like beta-barrel" evidence="18">
    <location>
        <begin position="238"/>
        <end position="688"/>
    </location>
</feature>
<evidence type="ECO:0000256" key="7">
    <source>
        <dbReference type="ARBA" id="ARBA00022729"/>
    </source>
</evidence>
<dbReference type="Proteomes" id="UP000321764">
    <property type="component" value="Unassembled WGS sequence"/>
</dbReference>
<accession>A0A5C8Z8J5</accession>
<dbReference type="CDD" id="cd01347">
    <property type="entry name" value="ligand_gated_channel"/>
    <property type="match status" value="1"/>
</dbReference>
<keyword evidence="3 14" id="KW-0813">Transport</keyword>
<dbReference type="InterPro" id="IPR039426">
    <property type="entry name" value="TonB-dep_rcpt-like"/>
</dbReference>
<comment type="subcellular location">
    <subcellularLocation>
        <location evidence="1 14">Cell outer membrane</location>
        <topology evidence="1 14">Multi-pass membrane protein</topology>
    </subcellularLocation>
</comment>
<evidence type="ECO:0000256" key="9">
    <source>
        <dbReference type="ARBA" id="ARBA00023065"/>
    </source>
</evidence>
<keyword evidence="10 15" id="KW-0798">TonB box</keyword>
<keyword evidence="6 14" id="KW-0812">Transmembrane</keyword>
<keyword evidence="5" id="KW-0410">Iron transport</keyword>
<feature type="domain" description="TonB-dependent receptor plug" evidence="19">
    <location>
        <begin position="44"/>
        <end position="147"/>
    </location>
</feature>
<evidence type="ECO:0000256" key="12">
    <source>
        <dbReference type="ARBA" id="ARBA00023170"/>
    </source>
</evidence>
<keyword evidence="7 17" id="KW-0732">Signal</keyword>
<dbReference type="Gene3D" id="2.40.170.20">
    <property type="entry name" value="TonB-dependent receptor, beta-barrel domain"/>
    <property type="match status" value="1"/>
</dbReference>
<dbReference type="InterPro" id="IPR010916">
    <property type="entry name" value="TonB_box_CS"/>
</dbReference>
<evidence type="ECO:0000256" key="8">
    <source>
        <dbReference type="ARBA" id="ARBA00023004"/>
    </source>
</evidence>
<keyword evidence="12 20" id="KW-0675">Receptor</keyword>
<dbReference type="InterPro" id="IPR010105">
    <property type="entry name" value="TonB_sidphr_rcpt"/>
</dbReference>
<evidence type="ECO:0000313" key="20">
    <source>
        <dbReference type="EMBL" id="TXR53176.1"/>
    </source>
</evidence>
<dbReference type="PANTHER" id="PTHR30069">
    <property type="entry name" value="TONB-DEPENDENT OUTER MEMBRANE RECEPTOR"/>
    <property type="match status" value="1"/>
</dbReference>
<evidence type="ECO:0000256" key="14">
    <source>
        <dbReference type="PROSITE-ProRule" id="PRU01360"/>
    </source>
</evidence>
<reference evidence="20 21" key="1">
    <citation type="submission" date="2019-07" db="EMBL/GenBank/DDBJ databases">
        <title>Reinekea sp. strain SSH23 genome sequencing and assembly.</title>
        <authorList>
            <person name="Kim I."/>
        </authorList>
    </citation>
    <scope>NUCLEOTIDE SEQUENCE [LARGE SCALE GENOMIC DNA]</scope>
    <source>
        <strain evidence="20 21">SSH23</strain>
    </source>
</reference>
<evidence type="ECO:0000259" key="19">
    <source>
        <dbReference type="Pfam" id="PF07715"/>
    </source>
</evidence>
<evidence type="ECO:0000256" key="5">
    <source>
        <dbReference type="ARBA" id="ARBA00022496"/>
    </source>
</evidence>
<evidence type="ECO:0000256" key="3">
    <source>
        <dbReference type="ARBA" id="ARBA00022448"/>
    </source>
</evidence>
<keyword evidence="11 14" id="KW-0472">Membrane</keyword>
<dbReference type="InterPro" id="IPR036942">
    <property type="entry name" value="Beta-barrel_TonB_sf"/>
</dbReference>
<evidence type="ECO:0000256" key="2">
    <source>
        <dbReference type="ARBA" id="ARBA00009810"/>
    </source>
</evidence>
<name>A0A5C8Z8J5_9GAMM</name>
<dbReference type="GO" id="GO:0044718">
    <property type="term" value="P:siderophore transmembrane transport"/>
    <property type="evidence" value="ECO:0007669"/>
    <property type="project" value="TreeGrafter"/>
</dbReference>
<sequence length="730" mass="79516">MISKPTTFTKLTPLVLAIITASAISTAESLDTIIVTANSNDTSISDVAATMWVIDQEQIEREIKSGADLKVALGRLIPGYDFGGESRTSYNQNLRGRSALVMIDGVSLNSTRAVSRQLESISPFNIARVEVLSGATSIYGAGASGGIINIITKKATANETTVEFESGVSTGFNGSEDLTKNIGLAVSGGGEQLRGRLSASYETTGANYDANGDMVLPDITQTDLQFNDTLDIMGNVDYQPTDKQLLSITAQYYNSAQDTDYTADLGTNSLGALGYVPITISDELDLDTQPSTERLMLNAQYSNEDVLGHNLLTQAYYRNEEIQFFPFPSAVGSSIGVSGYYVFSASLQKTETIGAKTLASKTFNNIKLNHGIDAQLESSTAVSTYYDDTATSSGGITFEKEGEVDRYPDVDTAKVGLFTQADWEINDHVSISGGLRYQYISHEIGDFVGTEQQILIDKGYLTSADTIEGGETDYNELLANIGAIYTINKNQQLWANVSQGFETPDPSKYYGIGTYDNTGSLTSSVSVENNPLDGVKTNSVELGWRLNKQKYNAQIAAYYALSDKTTTIDETTLSVVVNDDQKRIYGIEGETTYRFTDALYVGAQAHLLNSETKTDGSWSALDAELVSPSSSIIRAGFDNFDYGAELQWQTIASYSDDNDEELDGFSLMNLSSYYTLPIGKLSFGVQNLLNEDYYTLWSQRAQILYSTLDEDLFKFKGSGRTYAISYSAEF</sequence>
<dbReference type="GO" id="GO:0015344">
    <property type="term" value="F:siderophore uptake transmembrane transporter activity"/>
    <property type="evidence" value="ECO:0007669"/>
    <property type="project" value="TreeGrafter"/>
</dbReference>
<dbReference type="SUPFAM" id="SSF56935">
    <property type="entry name" value="Porins"/>
    <property type="match status" value="1"/>
</dbReference>
<proteinExistence type="inferred from homology"/>
<organism evidence="20 21">
    <name type="scientific">Reinekea thalattae</name>
    <dbReference type="NCBI Taxonomy" id="2593301"/>
    <lineage>
        <taxon>Bacteria</taxon>
        <taxon>Pseudomonadati</taxon>
        <taxon>Pseudomonadota</taxon>
        <taxon>Gammaproteobacteria</taxon>
        <taxon>Oceanospirillales</taxon>
        <taxon>Saccharospirillaceae</taxon>
        <taxon>Reinekea</taxon>
    </lineage>
</organism>
<dbReference type="GO" id="GO:0009279">
    <property type="term" value="C:cell outer membrane"/>
    <property type="evidence" value="ECO:0007669"/>
    <property type="project" value="UniProtKB-SubCell"/>
</dbReference>
<dbReference type="EMBL" id="VKAD01000001">
    <property type="protein sequence ID" value="TXR53176.1"/>
    <property type="molecule type" value="Genomic_DNA"/>
</dbReference>
<dbReference type="GO" id="GO:0038023">
    <property type="term" value="F:signaling receptor activity"/>
    <property type="evidence" value="ECO:0007669"/>
    <property type="project" value="InterPro"/>
</dbReference>
<feature type="chain" id="PRO_5022722440" evidence="17">
    <location>
        <begin position="28"/>
        <end position="730"/>
    </location>
</feature>
<evidence type="ECO:0000256" key="1">
    <source>
        <dbReference type="ARBA" id="ARBA00004571"/>
    </source>
</evidence>
<evidence type="ECO:0000256" key="13">
    <source>
        <dbReference type="ARBA" id="ARBA00023237"/>
    </source>
</evidence>
<feature type="short sequence motif" description="TonB box" evidence="15">
    <location>
        <begin position="32"/>
        <end position="38"/>
    </location>
</feature>
<comment type="caution">
    <text evidence="20">The sequence shown here is derived from an EMBL/GenBank/DDBJ whole genome shotgun (WGS) entry which is preliminary data.</text>
</comment>
<evidence type="ECO:0000259" key="18">
    <source>
        <dbReference type="Pfam" id="PF00593"/>
    </source>
</evidence>
<dbReference type="InterPro" id="IPR000531">
    <property type="entry name" value="Beta-barrel_TonB"/>
</dbReference>
<evidence type="ECO:0000256" key="11">
    <source>
        <dbReference type="ARBA" id="ARBA00023136"/>
    </source>
</evidence>
<keyword evidence="21" id="KW-1185">Reference proteome</keyword>
<dbReference type="AlphaFoldDB" id="A0A5C8Z8J5"/>